<keyword evidence="5" id="KW-1185">Reference proteome</keyword>
<dbReference type="Proteomes" id="UP001175147">
    <property type="component" value="Unassembled WGS sequence"/>
</dbReference>
<evidence type="ECO:0000256" key="1">
    <source>
        <dbReference type="ARBA" id="ARBA00006821"/>
    </source>
</evidence>
<keyword evidence="2" id="KW-0119">Carbohydrate metabolism</keyword>
<organism evidence="4 5">
    <name type="scientific">Brachyspira innocens</name>
    <dbReference type="NCBI Taxonomy" id="13264"/>
    <lineage>
        <taxon>Bacteria</taxon>
        <taxon>Pseudomonadati</taxon>
        <taxon>Spirochaetota</taxon>
        <taxon>Spirochaetia</taxon>
        <taxon>Brachyspirales</taxon>
        <taxon>Brachyspiraceae</taxon>
        <taxon>Brachyspira</taxon>
    </lineage>
</organism>
<dbReference type="SUPFAM" id="SSF88713">
    <property type="entry name" value="Glycoside hydrolase/deacetylase"/>
    <property type="match status" value="1"/>
</dbReference>
<dbReference type="PANTHER" id="PTHR36306">
    <property type="entry name" value="ALPHA-AMYLASE-RELATED-RELATED"/>
    <property type="match status" value="1"/>
</dbReference>
<evidence type="ECO:0000256" key="2">
    <source>
        <dbReference type="ARBA" id="ARBA00023277"/>
    </source>
</evidence>
<dbReference type="InterPro" id="IPR004300">
    <property type="entry name" value="Glyco_hydro_57_N"/>
</dbReference>
<evidence type="ECO:0000259" key="3">
    <source>
        <dbReference type="Pfam" id="PF03065"/>
    </source>
</evidence>
<name>A0ABT8YXS4_9SPIR</name>
<accession>A0ABT8YXS4</accession>
<comment type="caution">
    <text evidence="4">The sequence shown here is derived from an EMBL/GenBank/DDBJ whole genome shotgun (WGS) entry which is preliminary data.</text>
</comment>
<protein>
    <submittedName>
        <fullName evidence="4">DUF3536 domain-containing protein</fullName>
    </submittedName>
</protein>
<proteinExistence type="inferred from homology"/>
<dbReference type="InterPro" id="IPR021923">
    <property type="entry name" value="DUF3536"/>
</dbReference>
<feature type="domain" description="Glycoside hydrolase family 57 N-terminal" evidence="3">
    <location>
        <begin position="44"/>
        <end position="264"/>
    </location>
</feature>
<gene>
    <name evidence="4" type="ORF">Q5M86_05160</name>
</gene>
<dbReference type="PANTHER" id="PTHR36306:SF3">
    <property type="entry name" value="GLYCOSIDE HYDROLASE FAMILY 57"/>
    <property type="match status" value="1"/>
</dbReference>
<dbReference type="Pfam" id="PF03065">
    <property type="entry name" value="Glyco_hydro_57"/>
    <property type="match status" value="1"/>
</dbReference>
<dbReference type="Gene3D" id="3.20.110.20">
    <property type="match status" value="1"/>
</dbReference>
<dbReference type="CDD" id="cd10797">
    <property type="entry name" value="GH57N_APU_like_1"/>
    <property type="match status" value="1"/>
</dbReference>
<sequence>MRYLILHGHFYQPPRENPFLGEIQKEASAAPAHDWNERITNECYSPNAYSRILDGYGRITDMSNNYEYISFNFGPTLIDYIAKTREDLLKRILEADKKSIARLGYGNAIAQVYNHIILPLAKKEDMRVQIKWGLYNFEKYFGRKSSGMWLSETAINLDVVDALYDCGVKFTILSPYQAHYVKNITTVDVSGAKIDTSKPYWLYGHNGKRVAVFFYDHYISQSIAFEHLLTSSDKLAERIRNAYGEKRLVNIATDGETYGHHEPFADMCLARYFKENVYYDNITPTNYEHYLSMYPPMEEVILHEGTGRRGTSWSCSHGVERWRSNCGCGGWEGLDLSWRGPLRDAFDILRKMQDKLFAEFLDFTDDTRNSLREEYVRAIYNDLDAKDLYEICSKYISFKEFVFLMESYKYSLFSYTSCGWFFEDVSRLEPIKNMQYAEQSFHYARLLVKDKNVSFVDEAHKEFLKTLEKSISNKPEHHNARYFYEKEAKVDVFTKLYVINYFIFNLAASEYRDININIFKHEIKSTKIEKNYVEGILIDNIAADIYFKVHMIKENHEFKNQIQISEVYDNLDKSTIYTMYLKDLTSDIRDKLADSLFEDDIKKLDTLMHQIYPEYRKLFTYFNLNSITPDYDYRRIMGAMASPILREKITERGRDAYDEVSEDLKDARNAGIFISNSGISSLIGDNIKTALNELYNTGNPFITHDLLRDIKFLSNNDMPIDRNTFENIFYKILLKYKSGDIKFDRDEEKKSFKELGYWLNFNMDNI</sequence>
<dbReference type="RefSeq" id="WP_304385242.1">
    <property type="nucleotide sequence ID" value="NZ_JAUPBL010000038.1"/>
</dbReference>
<dbReference type="InterPro" id="IPR011330">
    <property type="entry name" value="Glyco_hydro/deAcase_b/a-brl"/>
</dbReference>
<dbReference type="InterPro" id="IPR052046">
    <property type="entry name" value="GH57_Enzymes"/>
</dbReference>
<reference evidence="4" key="1">
    <citation type="submission" date="2023-07" db="EMBL/GenBank/DDBJ databases">
        <title>Mucosal microbiota of week-old chicken and adult hens.</title>
        <authorList>
            <person name="Volf J."/>
            <person name="Karasova D."/>
            <person name="Crhanova M."/>
            <person name="Faldynova M."/>
            <person name="Prikrylova H."/>
            <person name="Zeman M."/>
            <person name="Babak V."/>
            <person name="Rajova J."/>
            <person name="Rychlik I."/>
        </authorList>
    </citation>
    <scope>NUCLEOTIDE SEQUENCE</scope>
    <source>
        <strain evidence="4">ET902</strain>
    </source>
</reference>
<evidence type="ECO:0000313" key="5">
    <source>
        <dbReference type="Proteomes" id="UP001175147"/>
    </source>
</evidence>
<evidence type="ECO:0000313" key="4">
    <source>
        <dbReference type="EMBL" id="MDO7020157.1"/>
    </source>
</evidence>
<comment type="similarity">
    <text evidence="1">Belongs to the glycosyl hydrolase 57 family.</text>
</comment>
<dbReference type="EMBL" id="JAUPBM010000047">
    <property type="protein sequence ID" value="MDO7020157.1"/>
    <property type="molecule type" value="Genomic_DNA"/>
</dbReference>
<dbReference type="Pfam" id="PF12055">
    <property type="entry name" value="DUF3536"/>
    <property type="match status" value="1"/>
</dbReference>